<feature type="chain" id="PRO_5001830697" description="Neuropeptide F" evidence="1">
    <location>
        <begin position="30"/>
        <end position="60"/>
    </location>
</feature>
<keyword evidence="3" id="KW-1185">Reference proteome</keyword>
<dbReference type="EMBL" id="KK120751">
    <property type="protein sequence ID" value="KFM78960.1"/>
    <property type="molecule type" value="Genomic_DNA"/>
</dbReference>
<gene>
    <name evidence="2" type="ORF">X975_26080</name>
</gene>
<organism evidence="2 3">
    <name type="scientific">Stegodyphus mimosarum</name>
    <name type="common">African social velvet spider</name>
    <dbReference type="NCBI Taxonomy" id="407821"/>
    <lineage>
        <taxon>Eukaryota</taxon>
        <taxon>Metazoa</taxon>
        <taxon>Ecdysozoa</taxon>
        <taxon>Arthropoda</taxon>
        <taxon>Chelicerata</taxon>
        <taxon>Arachnida</taxon>
        <taxon>Araneae</taxon>
        <taxon>Araneomorphae</taxon>
        <taxon>Entelegynae</taxon>
        <taxon>Eresoidea</taxon>
        <taxon>Eresidae</taxon>
        <taxon>Stegodyphus</taxon>
    </lineage>
</organism>
<proteinExistence type="predicted"/>
<sequence length="60" mass="6677">MMNKLGIFLFAVSMVVALLVVSLPAGTRASPNIDEAANMAEALRYLEQIDKYYSQMARPR</sequence>
<keyword evidence="1" id="KW-0732">Signal</keyword>
<name>A0A087UNM1_STEMI</name>
<reference evidence="2 3" key="1">
    <citation type="submission" date="2013-11" db="EMBL/GenBank/DDBJ databases">
        <title>Genome sequencing of Stegodyphus mimosarum.</title>
        <authorList>
            <person name="Bechsgaard J."/>
        </authorList>
    </citation>
    <scope>NUCLEOTIDE SEQUENCE [LARGE SCALE GENOMIC DNA]</scope>
</reference>
<evidence type="ECO:0000256" key="1">
    <source>
        <dbReference type="SAM" id="SignalP"/>
    </source>
</evidence>
<evidence type="ECO:0000313" key="2">
    <source>
        <dbReference type="EMBL" id="KFM78960.1"/>
    </source>
</evidence>
<dbReference type="OrthoDB" id="8181631at2759"/>
<feature type="non-terminal residue" evidence="2">
    <location>
        <position position="60"/>
    </location>
</feature>
<feature type="signal peptide" evidence="1">
    <location>
        <begin position="1"/>
        <end position="29"/>
    </location>
</feature>
<dbReference type="OMA" id="MEDDMEM"/>
<evidence type="ECO:0000313" key="3">
    <source>
        <dbReference type="Proteomes" id="UP000054359"/>
    </source>
</evidence>
<dbReference type="AlphaFoldDB" id="A0A087UNM1"/>
<protein>
    <recommendedName>
        <fullName evidence="4">Neuropeptide F</fullName>
    </recommendedName>
</protein>
<dbReference type="Proteomes" id="UP000054359">
    <property type="component" value="Unassembled WGS sequence"/>
</dbReference>
<evidence type="ECO:0008006" key="4">
    <source>
        <dbReference type="Google" id="ProtNLM"/>
    </source>
</evidence>
<accession>A0A087UNM1</accession>